<organism evidence="2 3">
    <name type="scientific">Shinella granuli</name>
    <dbReference type="NCBI Taxonomy" id="323621"/>
    <lineage>
        <taxon>Bacteria</taxon>
        <taxon>Pseudomonadati</taxon>
        <taxon>Pseudomonadota</taxon>
        <taxon>Alphaproteobacteria</taxon>
        <taxon>Hyphomicrobiales</taxon>
        <taxon>Rhizobiaceae</taxon>
        <taxon>Shinella</taxon>
    </lineage>
</organism>
<name>A0A4R2BX48_SHIGR</name>
<protein>
    <submittedName>
        <fullName evidence="2">Uncharacterized protein</fullName>
    </submittedName>
</protein>
<evidence type="ECO:0000313" key="3">
    <source>
        <dbReference type="Proteomes" id="UP000295351"/>
    </source>
</evidence>
<dbReference type="RefSeq" id="WP_133037126.1">
    <property type="nucleotide sequence ID" value="NZ_BAABEI010000012.1"/>
</dbReference>
<sequence>MANEANFARQGTLGKSQMTSSTARATAADRWNRCDYILAGQRLYSNRATAQWLAGKQPLARFELPLPLTPEAERAPWIPERFLDLLVDGDDVAESGRYVSTSERLRRLFGIVAHFVAIRHGFILPTHRVRPVGTLVWMENDGPTATWLARAMAIWATLPPNDSDIFDRAASTEKPKNAHLADSLNMLLTWARMRKPLSLSGTNWMRHDNDNYVEGEDRPASNLQRRIRPGSSDAELKSYIKKAGPTVEWRHARIGGGGDIECRPTDITLQTVPDKTDRAGKVKKSHATIVRAGKLRIANGKTKIRVESIEAGKTNISMEHVEEGTILHQPDKFGELMGPEPDPAEKVRAASYWSSLYKVDRSSVVETGEDGSEKLRFLPRGKMRRKVRFTAEDHAVLLAGPRPPVTRYPDGLPLGSEDISASFVGGWISSPKGKQPAERWEDISDEMARQGEFERWAAALPANERKALNIASTAANLEEVGEAFGKKEKTAERFGKKILKAANENLKKLAAA</sequence>
<gene>
    <name evidence="2" type="ORF">EV665_15211</name>
</gene>
<feature type="region of interest" description="Disordered" evidence="1">
    <location>
        <begin position="1"/>
        <end position="21"/>
    </location>
</feature>
<evidence type="ECO:0000256" key="1">
    <source>
        <dbReference type="SAM" id="MobiDB-lite"/>
    </source>
</evidence>
<proteinExistence type="predicted"/>
<dbReference type="EMBL" id="SLVX01000052">
    <property type="protein sequence ID" value="TCN31635.1"/>
    <property type="molecule type" value="Genomic_DNA"/>
</dbReference>
<evidence type="ECO:0000313" key="2">
    <source>
        <dbReference type="EMBL" id="TCN31635.1"/>
    </source>
</evidence>
<dbReference type="AlphaFoldDB" id="A0A4R2BX48"/>
<dbReference type="Proteomes" id="UP000295351">
    <property type="component" value="Unassembled WGS sequence"/>
</dbReference>
<reference evidence="2 3" key="1">
    <citation type="submission" date="2019-03" db="EMBL/GenBank/DDBJ databases">
        <title>Genomic Encyclopedia of Type Strains, Phase IV (KMG-IV): sequencing the most valuable type-strain genomes for metagenomic binning, comparative biology and taxonomic classification.</title>
        <authorList>
            <person name="Goeker M."/>
        </authorList>
    </citation>
    <scope>NUCLEOTIDE SEQUENCE [LARGE SCALE GENOMIC DNA]</scope>
    <source>
        <strain evidence="2 3">DSM 18401</strain>
    </source>
</reference>
<keyword evidence="3" id="KW-1185">Reference proteome</keyword>
<comment type="caution">
    <text evidence="2">The sequence shown here is derived from an EMBL/GenBank/DDBJ whole genome shotgun (WGS) entry which is preliminary data.</text>
</comment>
<accession>A0A4R2BX48</accession>